<dbReference type="PANTHER" id="PTHR23155:SF1052">
    <property type="entry name" value="DISEASE RESISTANCE PROTEIN RPM1"/>
    <property type="match status" value="1"/>
</dbReference>
<evidence type="ECO:0000313" key="2">
    <source>
        <dbReference type="EMBL" id="CAK9198791.1"/>
    </source>
</evidence>
<dbReference type="Pfam" id="PF00931">
    <property type="entry name" value="NB-ARC"/>
    <property type="match status" value="1"/>
</dbReference>
<evidence type="ECO:0000313" key="3">
    <source>
        <dbReference type="Proteomes" id="UP001497512"/>
    </source>
</evidence>
<accession>A0ABP0TKB1</accession>
<dbReference type="InterPro" id="IPR002182">
    <property type="entry name" value="NB-ARC"/>
</dbReference>
<evidence type="ECO:0000259" key="1">
    <source>
        <dbReference type="Pfam" id="PF00931"/>
    </source>
</evidence>
<dbReference type="Proteomes" id="UP001497512">
    <property type="component" value="Chromosome 12"/>
</dbReference>
<sequence length="611" mass="69777">MADLSQSCDDIISQFSINVFAFLEGTTVPNMKRKLVEKPGARCHARRNYYVLEDCDHFNVCKPPDKKHTSYEMLLTFIKDCREQKEQQIYVGRPSWQFCYFVESRLVPMLQENLMDVVSKYILVHGNLGCGKTSLVEYVIQKYAEDLLKRFSGGIYKLQYGMDDCDNIKLLTSQKGLLRELTPADHEIDSMSIATVQSKLRQQLKMCPGPWLLFIDDVWSVKSISRSPEPIGDSCKLVLTSRFELKDLPATRVKIDEKSNHDIAAQLLASKAAGDPLVTEFPPGCEGVARRLLANCSGCLLAVRILGTALSEVQKTPQEWAKVEMQFESYLDESRLIPDDYESKSLYAAISLSLYYGRDKASSIGMENVLRALALFDFRATAVLRSLELLMVELAWNCLQPQGAIGCFDVFLKDLVWKGLVEKVTCFGLIRIHNLVRSFVAVKLEGVNLRTVELKGEVWRDALVFFLALFGEKQVRQDAISLFDPLLVCDAESYMSELFKEMAGMTSTRTKHSFIIDREKAQLSCAWSDFHHVKIRMLADANWQMPEVCYCRDRTYWSDLFNLLLLKTWINKRQRIDNEQEVANVLDLLSKCILEYTRANASLSTREQLHP</sequence>
<feature type="domain" description="NB-ARC" evidence="1">
    <location>
        <begin position="110"/>
        <end position="242"/>
    </location>
</feature>
<reference evidence="2" key="1">
    <citation type="submission" date="2024-02" db="EMBL/GenBank/DDBJ databases">
        <authorList>
            <consortium name="ELIXIR-Norway"/>
            <consortium name="Elixir Norway"/>
        </authorList>
    </citation>
    <scope>NUCLEOTIDE SEQUENCE</scope>
</reference>
<proteinExistence type="predicted"/>
<protein>
    <recommendedName>
        <fullName evidence="1">NB-ARC domain-containing protein</fullName>
    </recommendedName>
</protein>
<dbReference type="InterPro" id="IPR044974">
    <property type="entry name" value="Disease_R_plants"/>
</dbReference>
<dbReference type="SUPFAM" id="SSF52540">
    <property type="entry name" value="P-loop containing nucleoside triphosphate hydrolases"/>
    <property type="match status" value="1"/>
</dbReference>
<dbReference type="PANTHER" id="PTHR23155">
    <property type="entry name" value="DISEASE RESISTANCE PROTEIN RP"/>
    <property type="match status" value="1"/>
</dbReference>
<gene>
    <name evidence="2" type="ORF">CSSPTR1EN2_LOCUS4613</name>
</gene>
<dbReference type="InterPro" id="IPR027417">
    <property type="entry name" value="P-loop_NTPase"/>
</dbReference>
<name>A0ABP0TKB1_9BRYO</name>
<keyword evidence="3" id="KW-1185">Reference proteome</keyword>
<organism evidence="2 3">
    <name type="scientific">Sphagnum troendelagicum</name>
    <dbReference type="NCBI Taxonomy" id="128251"/>
    <lineage>
        <taxon>Eukaryota</taxon>
        <taxon>Viridiplantae</taxon>
        <taxon>Streptophyta</taxon>
        <taxon>Embryophyta</taxon>
        <taxon>Bryophyta</taxon>
        <taxon>Sphagnophytina</taxon>
        <taxon>Sphagnopsida</taxon>
        <taxon>Sphagnales</taxon>
        <taxon>Sphagnaceae</taxon>
        <taxon>Sphagnum</taxon>
    </lineage>
</organism>
<dbReference type="EMBL" id="OZ019904">
    <property type="protein sequence ID" value="CAK9198791.1"/>
    <property type="molecule type" value="Genomic_DNA"/>
</dbReference>
<dbReference type="Gene3D" id="3.40.50.300">
    <property type="entry name" value="P-loop containing nucleotide triphosphate hydrolases"/>
    <property type="match status" value="1"/>
</dbReference>